<dbReference type="SUPFAM" id="SSF57845">
    <property type="entry name" value="B-box zinc-binding domain"/>
    <property type="match status" value="1"/>
</dbReference>
<accession>A0A6J8E1R6</accession>
<dbReference type="AlphaFoldDB" id="A0A6J8E1R6"/>
<organism evidence="3 4">
    <name type="scientific">Mytilus coruscus</name>
    <name type="common">Sea mussel</name>
    <dbReference type="NCBI Taxonomy" id="42192"/>
    <lineage>
        <taxon>Eukaryota</taxon>
        <taxon>Metazoa</taxon>
        <taxon>Spiralia</taxon>
        <taxon>Lophotrochozoa</taxon>
        <taxon>Mollusca</taxon>
        <taxon>Bivalvia</taxon>
        <taxon>Autobranchia</taxon>
        <taxon>Pteriomorphia</taxon>
        <taxon>Mytilida</taxon>
        <taxon>Mytiloidea</taxon>
        <taxon>Mytilidae</taxon>
        <taxon>Mytilinae</taxon>
        <taxon>Mytilus</taxon>
    </lineage>
</organism>
<keyword evidence="1" id="KW-0863">Zinc-finger</keyword>
<gene>
    <name evidence="3" type="ORF">MCOR_46407</name>
</gene>
<dbReference type="GO" id="GO:0008270">
    <property type="term" value="F:zinc ion binding"/>
    <property type="evidence" value="ECO:0007669"/>
    <property type="project" value="UniProtKB-KW"/>
</dbReference>
<evidence type="ECO:0000313" key="4">
    <source>
        <dbReference type="Proteomes" id="UP000507470"/>
    </source>
</evidence>
<dbReference type="InterPro" id="IPR011042">
    <property type="entry name" value="6-blade_b-propeller_TolB-like"/>
</dbReference>
<dbReference type="SUPFAM" id="SSF63829">
    <property type="entry name" value="Calcium-dependent phosphotriesterase"/>
    <property type="match status" value="1"/>
</dbReference>
<keyword evidence="1" id="KW-0862">Zinc</keyword>
<dbReference type="Pfam" id="PF00643">
    <property type="entry name" value="zf-B_box"/>
    <property type="match status" value="1"/>
</dbReference>
<feature type="domain" description="B box-type" evidence="2">
    <location>
        <begin position="18"/>
        <end position="59"/>
    </location>
</feature>
<dbReference type="OrthoDB" id="6123523at2759"/>
<dbReference type="EMBL" id="CACVKT020008144">
    <property type="protein sequence ID" value="CAC5413522.1"/>
    <property type="molecule type" value="Genomic_DNA"/>
</dbReference>
<sequence length="436" mass="50551">MADDMLEREEKEEIGKFSKQLRCRYHETEEYTIFCKDCKDFMCFKCIGQLHQKHDMSQLQDAEEDIWKEMEVLLLNGKYSEQLTALDNKLSDIQKKLLQDVERLNCEIKTSCDKIANQPIPGFTPTIIEPSSGKRHDGKLLLSTCSNISTQTDFLEDSETEWFDAEDIEEEDLIGSSSDEVTDKYPIRCLDTCKPAIAKKIVNHSLDDIVYADNVSDFVVLKDACVLILSEENSFIMKLLTDRRQVRFANIGRPGRKPHCFCISEDDLLVVYLVSYFGKPWYEFINYFIWMNTDGIVTDQASFSKSTFQKPCRIQILESYLCVLYCEGNTSDLHRIELLEKKSDTYNSVKIFSGIYGFDAWEHFQSIEMCVYKDGNIIISDFRHHSVYMVDKDLKYKNTLLDARNGFDKPAAIGIFNDHMWIADGNQIFIFNLAYT</sequence>
<evidence type="ECO:0000313" key="3">
    <source>
        <dbReference type="EMBL" id="CAC5413522.1"/>
    </source>
</evidence>
<dbReference type="PROSITE" id="PS50119">
    <property type="entry name" value="ZF_BBOX"/>
    <property type="match status" value="1"/>
</dbReference>
<evidence type="ECO:0000259" key="2">
    <source>
        <dbReference type="PROSITE" id="PS50119"/>
    </source>
</evidence>
<dbReference type="Proteomes" id="UP000507470">
    <property type="component" value="Unassembled WGS sequence"/>
</dbReference>
<protein>
    <recommendedName>
        <fullName evidence="2">B box-type domain-containing protein</fullName>
    </recommendedName>
</protein>
<dbReference type="InterPro" id="IPR000315">
    <property type="entry name" value="Znf_B-box"/>
</dbReference>
<dbReference type="Gene3D" id="3.30.160.60">
    <property type="entry name" value="Classic Zinc Finger"/>
    <property type="match status" value="1"/>
</dbReference>
<keyword evidence="4" id="KW-1185">Reference proteome</keyword>
<reference evidence="3 4" key="1">
    <citation type="submission" date="2020-06" db="EMBL/GenBank/DDBJ databases">
        <authorList>
            <person name="Li R."/>
            <person name="Bekaert M."/>
        </authorList>
    </citation>
    <scope>NUCLEOTIDE SEQUENCE [LARGE SCALE GENOMIC DNA]</scope>
    <source>
        <strain evidence="4">wild</strain>
    </source>
</reference>
<keyword evidence="1" id="KW-0479">Metal-binding</keyword>
<proteinExistence type="predicted"/>
<dbReference type="Gene3D" id="2.120.10.30">
    <property type="entry name" value="TolB, C-terminal domain"/>
    <property type="match status" value="1"/>
</dbReference>
<evidence type="ECO:0000256" key="1">
    <source>
        <dbReference type="PROSITE-ProRule" id="PRU00024"/>
    </source>
</evidence>
<name>A0A6J8E1R6_MYTCO</name>